<reference evidence="9 10" key="1">
    <citation type="submission" date="2018-10" db="EMBL/GenBank/DDBJ databases">
        <title>Genomic Encyclopedia of Archaeal and Bacterial Type Strains, Phase II (KMG-II): from individual species to whole genera.</title>
        <authorList>
            <person name="Goeker M."/>
        </authorList>
    </citation>
    <scope>NUCLEOTIDE SEQUENCE [LARGE SCALE GENOMIC DNA]</scope>
    <source>
        <strain evidence="9 10">DSM 19727</strain>
    </source>
</reference>
<dbReference type="InterPro" id="IPR051906">
    <property type="entry name" value="TolC-like"/>
</dbReference>
<keyword evidence="6" id="KW-0472">Membrane</keyword>
<evidence type="ECO:0000256" key="6">
    <source>
        <dbReference type="ARBA" id="ARBA00023136"/>
    </source>
</evidence>
<dbReference type="PANTHER" id="PTHR30026:SF20">
    <property type="entry name" value="OUTER MEMBRANE PROTEIN TOLC"/>
    <property type="match status" value="1"/>
</dbReference>
<dbReference type="EMBL" id="REFH01000009">
    <property type="protein sequence ID" value="RMA76184.1"/>
    <property type="molecule type" value="Genomic_DNA"/>
</dbReference>
<evidence type="ECO:0000313" key="10">
    <source>
        <dbReference type="Proteomes" id="UP000280368"/>
    </source>
</evidence>
<keyword evidence="4" id="KW-1134">Transmembrane beta strand</keyword>
<keyword evidence="7" id="KW-0998">Cell outer membrane</keyword>
<keyword evidence="8" id="KW-0175">Coiled coil</keyword>
<keyword evidence="3" id="KW-0813">Transport</keyword>
<feature type="coiled-coil region" evidence="8">
    <location>
        <begin position="156"/>
        <end position="183"/>
    </location>
</feature>
<name>A0A3L9ZV52_9FLAO</name>
<comment type="similarity">
    <text evidence="2">Belongs to the outer membrane factor (OMF) (TC 1.B.17) family.</text>
</comment>
<dbReference type="GO" id="GO:0015562">
    <property type="term" value="F:efflux transmembrane transporter activity"/>
    <property type="evidence" value="ECO:0007669"/>
    <property type="project" value="InterPro"/>
</dbReference>
<comment type="caution">
    <text evidence="9">The sequence shown here is derived from an EMBL/GenBank/DDBJ whole genome shotgun (WGS) entry which is preliminary data.</text>
</comment>
<keyword evidence="10" id="KW-1185">Reference proteome</keyword>
<evidence type="ECO:0000256" key="3">
    <source>
        <dbReference type="ARBA" id="ARBA00022448"/>
    </source>
</evidence>
<evidence type="ECO:0000256" key="1">
    <source>
        <dbReference type="ARBA" id="ARBA00004442"/>
    </source>
</evidence>
<evidence type="ECO:0000256" key="7">
    <source>
        <dbReference type="ARBA" id="ARBA00023237"/>
    </source>
</evidence>
<dbReference type="InterPro" id="IPR003423">
    <property type="entry name" value="OMP_efflux"/>
</dbReference>
<dbReference type="Gene3D" id="1.20.1600.10">
    <property type="entry name" value="Outer membrane efflux proteins (OEP)"/>
    <property type="match status" value="1"/>
</dbReference>
<evidence type="ECO:0000313" key="9">
    <source>
        <dbReference type="EMBL" id="RMA76184.1"/>
    </source>
</evidence>
<comment type="subcellular location">
    <subcellularLocation>
        <location evidence="1">Cell outer membrane</location>
    </subcellularLocation>
</comment>
<dbReference type="RefSeq" id="WP_121925536.1">
    <property type="nucleotide sequence ID" value="NZ_CBCSGA010000009.1"/>
</dbReference>
<dbReference type="GO" id="GO:1990281">
    <property type="term" value="C:efflux pump complex"/>
    <property type="evidence" value="ECO:0007669"/>
    <property type="project" value="TreeGrafter"/>
</dbReference>
<dbReference type="PANTHER" id="PTHR30026">
    <property type="entry name" value="OUTER MEMBRANE PROTEIN TOLC"/>
    <property type="match status" value="1"/>
</dbReference>
<dbReference type="OrthoDB" id="680214at2"/>
<dbReference type="Proteomes" id="UP000280368">
    <property type="component" value="Unassembled WGS sequence"/>
</dbReference>
<protein>
    <submittedName>
        <fullName evidence="9">Outer membrane protein TolC</fullName>
    </submittedName>
</protein>
<dbReference type="Pfam" id="PF02321">
    <property type="entry name" value="OEP"/>
    <property type="match status" value="2"/>
</dbReference>
<organism evidence="9 10">
    <name type="scientific">Flavobacterium weaverense</name>
    <dbReference type="NCBI Taxonomy" id="271156"/>
    <lineage>
        <taxon>Bacteria</taxon>
        <taxon>Pseudomonadati</taxon>
        <taxon>Bacteroidota</taxon>
        <taxon>Flavobacteriia</taxon>
        <taxon>Flavobacteriales</taxon>
        <taxon>Flavobacteriaceae</taxon>
        <taxon>Flavobacterium</taxon>
    </lineage>
</organism>
<dbReference type="SUPFAM" id="SSF56954">
    <property type="entry name" value="Outer membrane efflux proteins (OEP)"/>
    <property type="match status" value="1"/>
</dbReference>
<dbReference type="GO" id="GO:0009279">
    <property type="term" value="C:cell outer membrane"/>
    <property type="evidence" value="ECO:0007669"/>
    <property type="project" value="UniProtKB-SubCell"/>
</dbReference>
<dbReference type="AlphaFoldDB" id="A0A3L9ZV52"/>
<evidence type="ECO:0000256" key="5">
    <source>
        <dbReference type="ARBA" id="ARBA00022692"/>
    </source>
</evidence>
<sequence>MKVSQFMLFGIFFIGISTLEAQEKTSLTLTEAINMAWNKSNEVTLANTKVKSKKYELQSTKNNQYPDLKLSGQYQRLANASVNFKINQNASATQQALPVVDQLMIGQLNASLPVFSGFKIQNSIAAYENLYQAEMATASQTKEEIAVKVIDYYASLYKAQKTIELLKENQKSAQQRVKDFIELEKNGIIPRNDLLKSKLQTSKIQLSLDESNNNLKIINFYLVTLLKLNPNTKLFVREEDFVDFQMTNVPTNELPALENRKDLEALRFQGKASEANIKIAKGSYYPVIAIIGGYTALDLHNVIAVKNAMNIGVGISYDLSAILKNGTLVKLAESKFEEVQNSESMLTDYIKIQVKKAIEDYDLALKQSVVYGEAEEQSTENYRIVKDKYDNGLSDTNDLLEADVEQLSSKINKALAKANTIQKYYELLSVTGQLSQTFNVAQK</sequence>
<gene>
    <name evidence="9" type="ORF">BC961_1908</name>
</gene>
<keyword evidence="5" id="KW-0812">Transmembrane</keyword>
<accession>A0A3L9ZV52</accession>
<dbReference type="GO" id="GO:0015288">
    <property type="term" value="F:porin activity"/>
    <property type="evidence" value="ECO:0007669"/>
    <property type="project" value="TreeGrafter"/>
</dbReference>
<evidence type="ECO:0000256" key="4">
    <source>
        <dbReference type="ARBA" id="ARBA00022452"/>
    </source>
</evidence>
<proteinExistence type="inferred from homology"/>
<evidence type="ECO:0000256" key="2">
    <source>
        <dbReference type="ARBA" id="ARBA00007613"/>
    </source>
</evidence>
<evidence type="ECO:0000256" key="8">
    <source>
        <dbReference type="SAM" id="Coils"/>
    </source>
</evidence>